<evidence type="ECO:0000256" key="1">
    <source>
        <dbReference type="SAM" id="SignalP"/>
    </source>
</evidence>
<gene>
    <name evidence="2" type="ORF">MIPYR_60061</name>
</gene>
<keyword evidence="1" id="KW-0732">Signal</keyword>
<evidence type="ECO:0000313" key="2">
    <source>
        <dbReference type="EMBL" id="SBS74317.1"/>
    </source>
</evidence>
<organism evidence="2">
    <name type="scientific">uncultured Microbacterium sp</name>
    <dbReference type="NCBI Taxonomy" id="191216"/>
    <lineage>
        <taxon>Bacteria</taxon>
        <taxon>Bacillati</taxon>
        <taxon>Actinomycetota</taxon>
        <taxon>Actinomycetes</taxon>
        <taxon>Micrococcales</taxon>
        <taxon>Microbacteriaceae</taxon>
        <taxon>Microbacterium</taxon>
        <taxon>environmental samples</taxon>
    </lineage>
</organism>
<dbReference type="AlphaFoldDB" id="A0A1Y5P6R1"/>
<feature type="signal peptide" evidence="1">
    <location>
        <begin position="1"/>
        <end position="24"/>
    </location>
</feature>
<dbReference type="EMBL" id="FLQR01000010">
    <property type="protein sequence ID" value="SBS74317.1"/>
    <property type="molecule type" value="Genomic_DNA"/>
</dbReference>
<accession>A0A1Y5P6R1</accession>
<reference evidence="2" key="1">
    <citation type="submission" date="2016-03" db="EMBL/GenBank/DDBJ databases">
        <authorList>
            <person name="Ploux O."/>
        </authorList>
    </citation>
    <scope>NUCLEOTIDE SEQUENCE</scope>
    <source>
        <strain evidence="2">UC1</strain>
    </source>
</reference>
<feature type="chain" id="PRO_5038611495" description="Lipoprotein" evidence="1">
    <location>
        <begin position="25"/>
        <end position="153"/>
    </location>
</feature>
<dbReference type="PROSITE" id="PS51257">
    <property type="entry name" value="PROKAR_LIPOPROTEIN"/>
    <property type="match status" value="1"/>
</dbReference>
<protein>
    <recommendedName>
        <fullName evidence="3">Lipoprotein</fullName>
    </recommendedName>
</protein>
<sequence length="153" mass="15735">MKDRRRIVAAGAGLLLVLAGCATAPRIDLDDARAWLEDVEAAQSDGPGAAGTVSLLIDHEGSDGDGRLEFASPTPLVRADAQCFGGGTADVAVTLVSADGAESDPFDAEIPCDEDVHEIELDGTPASAAVIDAHGSIETYLHVAVIQGMVIER</sequence>
<proteinExistence type="predicted"/>
<name>A0A1Y5P6R1_9MICO</name>
<dbReference type="RefSeq" id="WP_295577316.1">
    <property type="nucleotide sequence ID" value="NZ_FLQR01000010.1"/>
</dbReference>
<evidence type="ECO:0008006" key="3">
    <source>
        <dbReference type="Google" id="ProtNLM"/>
    </source>
</evidence>